<feature type="region of interest" description="Disordered" evidence="2">
    <location>
        <begin position="42"/>
        <end position="70"/>
    </location>
</feature>
<feature type="compositionally biased region" description="Gly residues" evidence="2">
    <location>
        <begin position="46"/>
        <end position="56"/>
    </location>
</feature>
<reference evidence="4" key="1">
    <citation type="submission" date="2022-12" db="EMBL/GenBank/DDBJ databases">
        <title>Chromosome-Level Genome Assembly of Japanese Cedar (Cryptomeriajaponica D. Don).</title>
        <authorList>
            <person name="Fujino T."/>
            <person name="Yamaguchi K."/>
            <person name="Yokoyama T."/>
            <person name="Hamanaka T."/>
            <person name="Harazono Y."/>
            <person name="Kamada H."/>
            <person name="Kobayashi W."/>
            <person name="Ujino-Ihara T."/>
            <person name="Uchiyama K."/>
            <person name="Matsumoto A."/>
            <person name="Izuno A."/>
            <person name="Tsumura Y."/>
            <person name="Toyoda A."/>
            <person name="Shigenobu S."/>
            <person name="Moriguchi Y."/>
            <person name="Ueno S."/>
            <person name="Kasahara M."/>
        </authorList>
    </citation>
    <scope>NUCLEOTIDE SEQUENCE</scope>
</reference>
<sequence length="70" mass="7353">MLKFAPDASTPDLIYYQCYTHRFMGWRIRVVNSCSAFMSSLSRSSGAGGGGGGGGQRSSSDILGANNVSN</sequence>
<evidence type="ECO:0000313" key="5">
    <source>
        <dbReference type="Proteomes" id="UP001234787"/>
    </source>
</evidence>
<dbReference type="EMBL" id="BSEH01001127">
    <property type="protein sequence ID" value="GLJ59612.1"/>
    <property type="molecule type" value="Genomic_DNA"/>
</dbReference>
<dbReference type="InterPro" id="IPR057443">
    <property type="entry name" value="At5g54830-like"/>
</dbReference>
<name>A0AAD3NUV2_CRYJA</name>
<dbReference type="AlphaFoldDB" id="A0AAD3NUV2"/>
<dbReference type="InterPro" id="IPR052126">
    <property type="entry name" value="Spindle_Org/Thrombomodulin"/>
</dbReference>
<evidence type="ECO:0000259" key="3">
    <source>
        <dbReference type="Pfam" id="PF25489"/>
    </source>
</evidence>
<evidence type="ECO:0000256" key="1">
    <source>
        <dbReference type="ARBA" id="ARBA00022737"/>
    </source>
</evidence>
<dbReference type="PANTHER" id="PTHR24036">
    <property type="entry name" value="SKELETOR-RELATED"/>
    <property type="match status" value="1"/>
</dbReference>
<organism evidence="4 5">
    <name type="scientific">Cryptomeria japonica</name>
    <name type="common">Japanese cedar</name>
    <name type="synonym">Cupressus japonica</name>
    <dbReference type="NCBI Taxonomy" id="3369"/>
    <lineage>
        <taxon>Eukaryota</taxon>
        <taxon>Viridiplantae</taxon>
        <taxon>Streptophyta</taxon>
        <taxon>Embryophyta</taxon>
        <taxon>Tracheophyta</taxon>
        <taxon>Spermatophyta</taxon>
        <taxon>Pinopsida</taxon>
        <taxon>Pinidae</taxon>
        <taxon>Conifers II</taxon>
        <taxon>Cupressales</taxon>
        <taxon>Cupressaceae</taxon>
        <taxon>Cryptomeria</taxon>
    </lineage>
</organism>
<dbReference type="Proteomes" id="UP001234787">
    <property type="component" value="Unassembled WGS sequence"/>
</dbReference>
<dbReference type="PANTHER" id="PTHR24036:SF5">
    <property type="entry name" value="THROMBOMODULIN"/>
    <property type="match status" value="1"/>
</dbReference>
<gene>
    <name evidence="4" type="ORF">SUGI_1515860</name>
</gene>
<proteinExistence type="predicted"/>
<dbReference type="Pfam" id="PF25489">
    <property type="entry name" value="At5g54830"/>
    <property type="match status" value="1"/>
</dbReference>
<accession>A0AAD3NUV2</accession>
<keyword evidence="5" id="KW-1185">Reference proteome</keyword>
<protein>
    <recommendedName>
        <fullName evidence="3">At5g54830-like domain-containing protein</fullName>
    </recommendedName>
</protein>
<evidence type="ECO:0000313" key="4">
    <source>
        <dbReference type="EMBL" id="GLJ59612.1"/>
    </source>
</evidence>
<keyword evidence="1" id="KW-0677">Repeat</keyword>
<comment type="caution">
    <text evidence="4">The sequence shown here is derived from an EMBL/GenBank/DDBJ whole genome shotgun (WGS) entry which is preliminary data.</text>
</comment>
<feature type="domain" description="At5g54830-like" evidence="3">
    <location>
        <begin position="2"/>
        <end position="31"/>
    </location>
</feature>
<evidence type="ECO:0000256" key="2">
    <source>
        <dbReference type="SAM" id="MobiDB-lite"/>
    </source>
</evidence>